<feature type="compositionally biased region" description="Low complexity" evidence="1">
    <location>
        <begin position="242"/>
        <end position="259"/>
    </location>
</feature>
<evidence type="ECO:0008006" key="5">
    <source>
        <dbReference type="Google" id="ProtNLM"/>
    </source>
</evidence>
<evidence type="ECO:0000256" key="1">
    <source>
        <dbReference type="SAM" id="MobiDB-lite"/>
    </source>
</evidence>
<dbReference type="AlphaFoldDB" id="A0A388L7Q8"/>
<dbReference type="Proteomes" id="UP000265515">
    <property type="component" value="Unassembled WGS sequence"/>
</dbReference>
<feature type="signal peptide" evidence="2">
    <location>
        <begin position="1"/>
        <end position="20"/>
    </location>
</feature>
<proteinExistence type="predicted"/>
<comment type="caution">
    <text evidence="3">The sequence shown here is derived from an EMBL/GenBank/DDBJ whole genome shotgun (WGS) entry which is preliminary data.</text>
</comment>
<feature type="chain" id="PRO_5017469480" description="FAS1 domain-containing protein" evidence="2">
    <location>
        <begin position="21"/>
        <end position="303"/>
    </location>
</feature>
<reference evidence="3 4" key="1">
    <citation type="journal article" date="2018" name="Cell">
        <title>The Chara Genome: Secondary Complexity and Implications for Plant Terrestrialization.</title>
        <authorList>
            <person name="Nishiyama T."/>
            <person name="Sakayama H."/>
            <person name="Vries J.D."/>
            <person name="Buschmann H."/>
            <person name="Saint-Marcoux D."/>
            <person name="Ullrich K.K."/>
            <person name="Haas F.B."/>
            <person name="Vanderstraeten L."/>
            <person name="Becker D."/>
            <person name="Lang D."/>
            <person name="Vosolsobe S."/>
            <person name="Rombauts S."/>
            <person name="Wilhelmsson P.K.I."/>
            <person name="Janitza P."/>
            <person name="Kern R."/>
            <person name="Heyl A."/>
            <person name="Rumpler F."/>
            <person name="Villalobos L.I.A.C."/>
            <person name="Clay J.M."/>
            <person name="Skokan R."/>
            <person name="Toyoda A."/>
            <person name="Suzuki Y."/>
            <person name="Kagoshima H."/>
            <person name="Schijlen E."/>
            <person name="Tajeshwar N."/>
            <person name="Catarino B."/>
            <person name="Hetherington A.J."/>
            <person name="Saltykova A."/>
            <person name="Bonnot C."/>
            <person name="Breuninger H."/>
            <person name="Symeonidi A."/>
            <person name="Radhakrishnan G.V."/>
            <person name="Van Nieuwerburgh F."/>
            <person name="Deforce D."/>
            <person name="Chang C."/>
            <person name="Karol K.G."/>
            <person name="Hedrich R."/>
            <person name="Ulvskov P."/>
            <person name="Glockner G."/>
            <person name="Delwiche C.F."/>
            <person name="Petrasek J."/>
            <person name="Van de Peer Y."/>
            <person name="Friml J."/>
            <person name="Beilby M."/>
            <person name="Dolan L."/>
            <person name="Kohara Y."/>
            <person name="Sugano S."/>
            <person name="Fujiyama A."/>
            <person name="Delaux P.-M."/>
            <person name="Quint M."/>
            <person name="TheiBen G."/>
            <person name="Hagemann M."/>
            <person name="Harholt J."/>
            <person name="Dunand C."/>
            <person name="Zachgo S."/>
            <person name="Langdale J."/>
            <person name="Maumus F."/>
            <person name="Straeten D.V.D."/>
            <person name="Gould S.B."/>
            <person name="Rensing S.A."/>
        </authorList>
    </citation>
    <scope>NUCLEOTIDE SEQUENCE [LARGE SCALE GENOMIC DNA]</scope>
    <source>
        <strain evidence="3 4">S276</strain>
    </source>
</reference>
<feature type="compositionally biased region" description="Polar residues" evidence="1">
    <location>
        <begin position="283"/>
        <end position="292"/>
    </location>
</feature>
<feature type="region of interest" description="Disordered" evidence="1">
    <location>
        <begin position="28"/>
        <end position="59"/>
    </location>
</feature>
<gene>
    <name evidence="3" type="ORF">CBR_g26267</name>
</gene>
<feature type="region of interest" description="Disordered" evidence="1">
    <location>
        <begin position="242"/>
        <end position="303"/>
    </location>
</feature>
<name>A0A388L7Q8_CHABU</name>
<dbReference type="Gramene" id="GBG78233">
    <property type="protein sequence ID" value="GBG78233"/>
    <property type="gene ID" value="CBR_g26267"/>
</dbReference>
<evidence type="ECO:0000256" key="2">
    <source>
        <dbReference type="SAM" id="SignalP"/>
    </source>
</evidence>
<dbReference type="EMBL" id="BFEA01000290">
    <property type="protein sequence ID" value="GBG78233.1"/>
    <property type="molecule type" value="Genomic_DNA"/>
</dbReference>
<evidence type="ECO:0000313" key="3">
    <source>
        <dbReference type="EMBL" id="GBG78233.1"/>
    </source>
</evidence>
<keyword evidence="2" id="KW-0732">Signal</keyword>
<protein>
    <recommendedName>
        <fullName evidence="5">FAS1 domain-containing protein</fullName>
    </recommendedName>
</protein>
<dbReference type="Gene3D" id="2.30.180.10">
    <property type="entry name" value="FAS1 domain"/>
    <property type="match status" value="1"/>
</dbReference>
<dbReference type="InterPro" id="IPR036378">
    <property type="entry name" value="FAS1_dom_sf"/>
</dbReference>
<sequence>MKTAMKHVALIVAFAFFLNASPQASMAVSAANPPAPSAGSPTPSAPIAGAPSSAAPTAATAKTGKDSKVFQILKNETEFSMFYEALVNTTEIWNVQGRTVLEGKQLILFAPTNLSLISGLGEDVITCLQKEPGQAILRSFLEDLQVVVPINVSFPQVNTTKQLLNLTTDGSLWTVAGRGIAVSEEQDGSIKLTSDGGVESVTVQEARVTDPTVTLIPLESTVIVEEVVAYNITRMCLGGQMSESSNAAPSSASLPASESSSEEAGADQVLESTAEPSGDEEPASSQTPAQHRSLSRKLWDLLF</sequence>
<keyword evidence="4" id="KW-1185">Reference proteome</keyword>
<evidence type="ECO:0000313" key="4">
    <source>
        <dbReference type="Proteomes" id="UP000265515"/>
    </source>
</evidence>
<organism evidence="3 4">
    <name type="scientific">Chara braunii</name>
    <name type="common">Braun's stonewort</name>
    <dbReference type="NCBI Taxonomy" id="69332"/>
    <lineage>
        <taxon>Eukaryota</taxon>
        <taxon>Viridiplantae</taxon>
        <taxon>Streptophyta</taxon>
        <taxon>Charophyceae</taxon>
        <taxon>Charales</taxon>
        <taxon>Characeae</taxon>
        <taxon>Chara</taxon>
    </lineage>
</organism>
<accession>A0A388L7Q8</accession>